<reference evidence="1" key="2">
    <citation type="journal article" date="2020" name="Microorganisms">
        <title>Osmotic Adaptation and Compatible Solute Biosynthesis of Phototrophic Bacteria as Revealed from Genome Analyses.</title>
        <authorList>
            <person name="Imhoff J.F."/>
            <person name="Rahn T."/>
            <person name="Kunzel S."/>
            <person name="Keller A."/>
            <person name="Neulinger S.C."/>
        </authorList>
    </citation>
    <scope>NUCLEOTIDE SEQUENCE</scope>
    <source>
        <strain evidence="1">DSM 4395</strain>
    </source>
</reference>
<dbReference type="Proteomes" id="UP001296967">
    <property type="component" value="Unassembled WGS sequence"/>
</dbReference>
<gene>
    <name evidence="1" type="ORF">CCR82_14600</name>
</gene>
<sequence>MVRQPHYFPFWRDANRLLLAIDQAVRDLPRYHKYTLGTDLRRQAMTICQLVRRTAPRGDDQSARVMRLVEADR</sequence>
<reference evidence="1" key="1">
    <citation type="submission" date="2017-05" db="EMBL/GenBank/DDBJ databases">
        <authorList>
            <person name="Imhoff J.F."/>
            <person name="Rahn T."/>
            <person name="Kuenzel S."/>
            <person name="Neulinger S.C."/>
        </authorList>
    </citation>
    <scope>NUCLEOTIDE SEQUENCE</scope>
    <source>
        <strain evidence="1">DSM 4395</strain>
    </source>
</reference>
<evidence type="ECO:0008006" key="3">
    <source>
        <dbReference type="Google" id="ProtNLM"/>
    </source>
</evidence>
<name>A0AAJ0UJX6_HALSE</name>
<protein>
    <recommendedName>
        <fullName evidence="3">Four helix bundle protein</fullName>
    </recommendedName>
</protein>
<evidence type="ECO:0000313" key="2">
    <source>
        <dbReference type="Proteomes" id="UP001296967"/>
    </source>
</evidence>
<proteinExistence type="predicted"/>
<accession>A0AAJ0UJX6</accession>
<organism evidence="1 2">
    <name type="scientific">Halochromatium salexigens</name>
    <name type="common">Chromatium salexigens</name>
    <dbReference type="NCBI Taxonomy" id="49447"/>
    <lineage>
        <taxon>Bacteria</taxon>
        <taxon>Pseudomonadati</taxon>
        <taxon>Pseudomonadota</taxon>
        <taxon>Gammaproteobacteria</taxon>
        <taxon>Chromatiales</taxon>
        <taxon>Chromatiaceae</taxon>
        <taxon>Halochromatium</taxon>
    </lineage>
</organism>
<comment type="caution">
    <text evidence="1">The sequence shown here is derived from an EMBL/GenBank/DDBJ whole genome shotgun (WGS) entry which is preliminary data.</text>
</comment>
<keyword evidence="2" id="KW-1185">Reference proteome</keyword>
<dbReference type="AlphaFoldDB" id="A0AAJ0UJX6"/>
<evidence type="ECO:0000313" key="1">
    <source>
        <dbReference type="EMBL" id="MBK5931717.1"/>
    </source>
</evidence>
<dbReference type="EMBL" id="NHSF01000069">
    <property type="protein sequence ID" value="MBK5931717.1"/>
    <property type="molecule type" value="Genomic_DNA"/>
</dbReference>